<keyword evidence="4" id="KW-0349">Heme</keyword>
<protein>
    <recommendedName>
        <fullName evidence="13">Cytochrome b561 domain-containing protein</fullName>
    </recommendedName>
</protein>
<dbReference type="OrthoDB" id="19261at2759"/>
<evidence type="ECO:0000256" key="11">
    <source>
        <dbReference type="SAM" id="Phobius"/>
    </source>
</evidence>
<feature type="chain" id="PRO_5001640028" description="Cytochrome b561 domain-containing protein" evidence="12">
    <location>
        <begin position="26"/>
        <end position="264"/>
    </location>
</feature>
<evidence type="ECO:0000256" key="6">
    <source>
        <dbReference type="ARBA" id="ARBA00022723"/>
    </source>
</evidence>
<dbReference type="EMBL" id="KK914370">
    <property type="protein sequence ID" value="KDP37960.1"/>
    <property type="molecule type" value="Genomic_DNA"/>
</dbReference>
<evidence type="ECO:0000256" key="4">
    <source>
        <dbReference type="ARBA" id="ARBA00022617"/>
    </source>
</evidence>
<dbReference type="Proteomes" id="UP000027138">
    <property type="component" value="Unassembled WGS sequence"/>
</dbReference>
<dbReference type="SMART" id="SM00665">
    <property type="entry name" value="B561"/>
    <property type="match status" value="1"/>
</dbReference>
<feature type="transmembrane region" description="Helical" evidence="11">
    <location>
        <begin position="190"/>
        <end position="209"/>
    </location>
</feature>
<feature type="transmembrane region" description="Helical" evidence="11">
    <location>
        <begin position="155"/>
        <end position="178"/>
    </location>
</feature>
<evidence type="ECO:0000256" key="10">
    <source>
        <dbReference type="ARBA" id="ARBA00023136"/>
    </source>
</evidence>
<dbReference type="InterPro" id="IPR006593">
    <property type="entry name" value="Cyt_b561/ferric_Rdtase_TM"/>
</dbReference>
<keyword evidence="12" id="KW-0732">Signal</keyword>
<comment type="cofactor">
    <cofactor evidence="1">
        <name>heme b</name>
        <dbReference type="ChEBI" id="CHEBI:60344"/>
    </cofactor>
</comment>
<dbReference type="AlphaFoldDB" id="A0A067L0E0"/>
<keyword evidence="3" id="KW-0813">Transport</keyword>
<proteinExistence type="predicted"/>
<evidence type="ECO:0000256" key="1">
    <source>
        <dbReference type="ARBA" id="ARBA00001970"/>
    </source>
</evidence>
<evidence type="ECO:0000256" key="9">
    <source>
        <dbReference type="ARBA" id="ARBA00023004"/>
    </source>
</evidence>
<dbReference type="GO" id="GO:0140575">
    <property type="term" value="F:transmembrane monodehydroascorbate reductase activity"/>
    <property type="evidence" value="ECO:0007669"/>
    <property type="project" value="InterPro"/>
</dbReference>
<comment type="subcellular location">
    <subcellularLocation>
        <location evidence="2">Membrane</location>
        <topology evidence="2">Multi-pass membrane protein</topology>
    </subcellularLocation>
</comment>
<evidence type="ECO:0000256" key="12">
    <source>
        <dbReference type="SAM" id="SignalP"/>
    </source>
</evidence>
<evidence type="ECO:0000256" key="8">
    <source>
        <dbReference type="ARBA" id="ARBA00022989"/>
    </source>
</evidence>
<feature type="transmembrane region" description="Helical" evidence="11">
    <location>
        <begin position="124"/>
        <end position="143"/>
    </location>
</feature>
<dbReference type="PANTHER" id="PTHR15422:SF42">
    <property type="entry name" value="CYTOCHROME B561 DOMAIN-CONTAINING PROTEIN"/>
    <property type="match status" value="1"/>
</dbReference>
<sequence length="264" mass="30311">MQKFHLLVSLSLLACLVTLPPFVSCLSHEDISGQKSTRHNIHRLSPKMKSEVALHGVLLWVSMGFLAPLGILIIRMSNREKDVKRRKLFFYLHLILQALSVLLATSGAIMSIKSFDNSFDNNHQRIGLALYCAVWVQAVIGFLRPLRGSKRRSKWYLLHWMLGTVTSLVGIINIYTGLDAYHKKVSRNTRIWNILFTAQIFFMGFFYLFQEKWEYMQKQGMISGNETIETTNMNQLITHTESQKVLAMVPESCAKNNALKNLFD</sequence>
<evidence type="ECO:0000256" key="2">
    <source>
        <dbReference type="ARBA" id="ARBA00004141"/>
    </source>
</evidence>
<evidence type="ECO:0000256" key="7">
    <source>
        <dbReference type="ARBA" id="ARBA00022982"/>
    </source>
</evidence>
<dbReference type="InterPro" id="IPR045150">
    <property type="entry name" value="CYB561D1/2"/>
</dbReference>
<accession>A0A067L0E0</accession>
<dbReference type="Pfam" id="PF03188">
    <property type="entry name" value="Cytochrom_B561"/>
    <property type="match status" value="1"/>
</dbReference>
<name>A0A067L0E0_JATCU</name>
<keyword evidence="5 11" id="KW-0812">Transmembrane</keyword>
<organism evidence="14 15">
    <name type="scientific">Jatropha curcas</name>
    <name type="common">Barbados nut</name>
    <dbReference type="NCBI Taxonomy" id="180498"/>
    <lineage>
        <taxon>Eukaryota</taxon>
        <taxon>Viridiplantae</taxon>
        <taxon>Streptophyta</taxon>
        <taxon>Embryophyta</taxon>
        <taxon>Tracheophyta</taxon>
        <taxon>Spermatophyta</taxon>
        <taxon>Magnoliopsida</taxon>
        <taxon>eudicotyledons</taxon>
        <taxon>Gunneridae</taxon>
        <taxon>Pentapetalae</taxon>
        <taxon>rosids</taxon>
        <taxon>fabids</taxon>
        <taxon>Malpighiales</taxon>
        <taxon>Euphorbiaceae</taxon>
        <taxon>Crotonoideae</taxon>
        <taxon>Jatropheae</taxon>
        <taxon>Jatropha</taxon>
    </lineage>
</organism>
<keyword evidence="8 11" id="KW-1133">Transmembrane helix</keyword>
<dbReference type="GO" id="GO:0016020">
    <property type="term" value="C:membrane"/>
    <property type="evidence" value="ECO:0007669"/>
    <property type="project" value="UniProtKB-SubCell"/>
</dbReference>
<dbReference type="GO" id="GO:0020037">
    <property type="term" value="F:heme binding"/>
    <property type="evidence" value="ECO:0007669"/>
    <property type="project" value="TreeGrafter"/>
</dbReference>
<feature type="signal peptide" evidence="12">
    <location>
        <begin position="1"/>
        <end position="25"/>
    </location>
</feature>
<dbReference type="Gene3D" id="1.20.120.1770">
    <property type="match status" value="1"/>
</dbReference>
<feature type="transmembrane region" description="Helical" evidence="11">
    <location>
        <begin position="88"/>
        <end position="112"/>
    </location>
</feature>
<dbReference type="PROSITE" id="PS51257">
    <property type="entry name" value="PROKAR_LIPOPROTEIN"/>
    <property type="match status" value="1"/>
</dbReference>
<evidence type="ECO:0000313" key="15">
    <source>
        <dbReference type="Proteomes" id="UP000027138"/>
    </source>
</evidence>
<dbReference type="PANTHER" id="PTHR15422">
    <property type="entry name" value="OS05G0565100 PROTEIN"/>
    <property type="match status" value="1"/>
</dbReference>
<keyword evidence="7" id="KW-0249">Electron transport</keyword>
<dbReference type="GO" id="GO:0046872">
    <property type="term" value="F:metal ion binding"/>
    <property type="evidence" value="ECO:0007669"/>
    <property type="project" value="UniProtKB-KW"/>
</dbReference>
<keyword evidence="6" id="KW-0479">Metal-binding</keyword>
<evidence type="ECO:0000256" key="3">
    <source>
        <dbReference type="ARBA" id="ARBA00022448"/>
    </source>
</evidence>
<evidence type="ECO:0000259" key="13">
    <source>
        <dbReference type="PROSITE" id="PS50939"/>
    </source>
</evidence>
<keyword evidence="15" id="KW-1185">Reference proteome</keyword>
<evidence type="ECO:0000256" key="5">
    <source>
        <dbReference type="ARBA" id="ARBA00022692"/>
    </source>
</evidence>
<keyword evidence="9" id="KW-0408">Iron</keyword>
<dbReference type="PROSITE" id="PS50939">
    <property type="entry name" value="CYTOCHROME_B561"/>
    <property type="match status" value="1"/>
</dbReference>
<keyword evidence="10 11" id="KW-0472">Membrane</keyword>
<dbReference type="STRING" id="180498.A0A067L0E0"/>
<feature type="domain" description="Cytochrome b561" evidence="13">
    <location>
        <begin position="7"/>
        <end position="217"/>
    </location>
</feature>
<gene>
    <name evidence="14" type="ORF">JCGZ_04603</name>
</gene>
<dbReference type="CDD" id="cd08760">
    <property type="entry name" value="Cyt_b561_FRRS1_like"/>
    <property type="match status" value="1"/>
</dbReference>
<reference evidence="14 15" key="1">
    <citation type="journal article" date="2014" name="PLoS ONE">
        <title>Global Analysis of Gene Expression Profiles in Physic Nut (Jatropha curcas L.) Seedlings Exposed to Salt Stress.</title>
        <authorList>
            <person name="Zhang L."/>
            <person name="Zhang C."/>
            <person name="Wu P."/>
            <person name="Chen Y."/>
            <person name="Li M."/>
            <person name="Jiang H."/>
            <person name="Wu G."/>
        </authorList>
    </citation>
    <scope>NUCLEOTIDE SEQUENCE [LARGE SCALE GENOMIC DNA]</scope>
    <source>
        <strain evidence="15">cv. GZQX0401</strain>
        <tissue evidence="14">Young leaves</tissue>
    </source>
</reference>
<feature type="transmembrane region" description="Helical" evidence="11">
    <location>
        <begin position="52"/>
        <end position="76"/>
    </location>
</feature>
<evidence type="ECO:0000313" key="14">
    <source>
        <dbReference type="EMBL" id="KDP37960.1"/>
    </source>
</evidence>